<dbReference type="EMBL" id="KN838644">
    <property type="protein sequence ID" value="KIJ99562.1"/>
    <property type="molecule type" value="Genomic_DNA"/>
</dbReference>
<evidence type="ECO:0000256" key="2">
    <source>
        <dbReference type="ARBA" id="ARBA00022771"/>
    </source>
</evidence>
<proteinExistence type="predicted"/>
<evidence type="ECO:0000256" key="1">
    <source>
        <dbReference type="ARBA" id="ARBA00022723"/>
    </source>
</evidence>
<dbReference type="InterPro" id="IPR001965">
    <property type="entry name" value="Znf_PHD"/>
</dbReference>
<feature type="compositionally biased region" description="Basic and acidic residues" evidence="5">
    <location>
        <begin position="178"/>
        <end position="190"/>
    </location>
</feature>
<dbReference type="InterPro" id="IPR052819">
    <property type="entry name" value="Chromatin_regulatory_protein"/>
</dbReference>
<feature type="compositionally biased region" description="Low complexity" evidence="5">
    <location>
        <begin position="97"/>
        <end position="109"/>
    </location>
</feature>
<feature type="compositionally biased region" description="Polar residues" evidence="5">
    <location>
        <begin position="846"/>
        <end position="861"/>
    </location>
</feature>
<protein>
    <submittedName>
        <fullName evidence="7">Unplaced genomic scaffold K443scaffold_109, whole genome shotgun sequence</fullName>
    </submittedName>
</protein>
<gene>
    <name evidence="7" type="ORF">K443DRAFT_679823</name>
</gene>
<dbReference type="GO" id="GO:0006357">
    <property type="term" value="P:regulation of transcription by RNA polymerase II"/>
    <property type="evidence" value="ECO:0007669"/>
    <property type="project" value="TreeGrafter"/>
</dbReference>
<dbReference type="Proteomes" id="UP000054477">
    <property type="component" value="Unassembled WGS sequence"/>
</dbReference>
<evidence type="ECO:0000313" key="7">
    <source>
        <dbReference type="EMBL" id="KIJ99562.1"/>
    </source>
</evidence>
<sequence>MNTTASLPAYMLSGVAVQQPPHLEGDASFATEILPGPPSLVSAQQSAQKRDPRKPSTVYSYLPTSDPGSTYSGVMHGTLIGHEPEGPRSKRSRADKGAASGRAQRASARNQIGISSTVDPSVNLESGSTSTLQPILVDSDSCTMVIDDDLSLSRSNSSLNLQDPPQASSSGRARRKDKGKEKEAETPPIRVKEEPKIISLHTPEPVPNLLNNEDHCSSCRSYGALVYCDGCPRAFHLWCLDPPMEGVDEGDSRWFCPNCTIRKHPPRKPPPSLLSPLIHQLETSIPVEFQLPDEFRSFFKDVATGPKGSYEDSSEMKPPRLNRHGQLEDREPHRLRDRNGAPVLCFHCGMSALPTGLAATAPASKRPRRSTSKAASPETWKSIVSCDYCHLHWHLDCLNPPLPTMPLFNKKWMCPNHAERVLPPKRRIPKQNAPPIEVTRPRQYNNGNVDVIHPEISPPTQNPRVIADEVLINGRRYRVPERVIVLDFWNKLNRVGEQTNKDIDLASGMSSPLTSLSSLDELDDQVSDTGPAIDDINDLKVAQLLCRLSSAKTSGGAESESFPDVVTLKGVRKVVDRSVQTDSQVQVLPIPKPARSQPVAKRSPTKHGGVNGMTRSHQSTSSEIMNVPLGPLASTAKRKRSTQQAQPEASTRELRSQSKNHDSNSLSARSSLRRIEEPNKDIQVFNALITPPILLPNPSKLRAVNVKLEEIDNAFALANVSESLDSSSAVPKMTPRRPRALRRKEIEDHPIDVKEKRGRKRKVREDELPEVGKTNGVEIDDRKTSEKRKDKKVKPRKKTTIQTSSQQGPMQPPNATPTASNSSRLIPSISLPATPSLKIRLPRLTGSITKNVSPAVPSSNGKPPGRL</sequence>
<organism evidence="7 8">
    <name type="scientific">Laccaria amethystina LaAM-08-1</name>
    <dbReference type="NCBI Taxonomy" id="1095629"/>
    <lineage>
        <taxon>Eukaryota</taxon>
        <taxon>Fungi</taxon>
        <taxon>Dikarya</taxon>
        <taxon>Basidiomycota</taxon>
        <taxon>Agaricomycotina</taxon>
        <taxon>Agaricomycetes</taxon>
        <taxon>Agaricomycetidae</taxon>
        <taxon>Agaricales</taxon>
        <taxon>Agaricineae</taxon>
        <taxon>Hydnangiaceae</taxon>
        <taxon>Laccaria</taxon>
    </lineage>
</organism>
<accession>A0A0C9XUH8</accession>
<evidence type="ECO:0000256" key="4">
    <source>
        <dbReference type="PROSITE-ProRule" id="PRU00146"/>
    </source>
</evidence>
<dbReference type="GO" id="GO:0032221">
    <property type="term" value="C:Rpd3S complex"/>
    <property type="evidence" value="ECO:0007669"/>
    <property type="project" value="TreeGrafter"/>
</dbReference>
<feature type="compositionally biased region" description="Basic and acidic residues" evidence="5">
    <location>
        <begin position="650"/>
        <end position="662"/>
    </location>
</feature>
<dbReference type="InterPro" id="IPR019787">
    <property type="entry name" value="Znf_PHD-finger"/>
</dbReference>
<feature type="region of interest" description="Disordered" evidence="5">
    <location>
        <begin position="305"/>
        <end position="329"/>
    </location>
</feature>
<feature type="compositionally biased region" description="Polar residues" evidence="5">
    <location>
        <begin position="816"/>
        <end position="825"/>
    </location>
</feature>
<dbReference type="SMART" id="SM00249">
    <property type="entry name" value="PHD"/>
    <property type="match status" value="2"/>
</dbReference>
<dbReference type="InterPro" id="IPR013083">
    <property type="entry name" value="Znf_RING/FYVE/PHD"/>
</dbReference>
<evidence type="ECO:0000259" key="6">
    <source>
        <dbReference type="PROSITE" id="PS50016"/>
    </source>
</evidence>
<dbReference type="GO" id="GO:0008270">
    <property type="term" value="F:zinc ion binding"/>
    <property type="evidence" value="ECO:0007669"/>
    <property type="project" value="UniProtKB-KW"/>
</dbReference>
<dbReference type="AlphaFoldDB" id="A0A0C9XUH8"/>
<feature type="compositionally biased region" description="Basic and acidic residues" evidence="5">
    <location>
        <begin position="743"/>
        <end position="755"/>
    </location>
</feature>
<feature type="compositionally biased region" description="Polar residues" evidence="5">
    <location>
        <begin position="613"/>
        <end position="624"/>
    </location>
</feature>
<feature type="compositionally biased region" description="Polar residues" evidence="5">
    <location>
        <begin position="57"/>
        <end position="72"/>
    </location>
</feature>
<dbReference type="PANTHER" id="PTHR47636:SF1">
    <property type="entry name" value="TRANSCRIPTIONAL REGULATORY PROTEIN RCO1"/>
    <property type="match status" value="1"/>
</dbReference>
<feature type="compositionally biased region" description="Polar residues" evidence="5">
    <location>
        <begin position="800"/>
        <end position="809"/>
    </location>
</feature>
<feature type="compositionally biased region" description="Low complexity" evidence="5">
    <location>
        <begin position="154"/>
        <end position="163"/>
    </location>
</feature>
<dbReference type="Pfam" id="PF00628">
    <property type="entry name" value="PHD"/>
    <property type="match status" value="2"/>
</dbReference>
<dbReference type="STRING" id="1095629.A0A0C9XUH8"/>
<feature type="compositionally biased region" description="Basic and acidic residues" evidence="5">
    <location>
        <begin position="82"/>
        <end position="96"/>
    </location>
</feature>
<evidence type="ECO:0000256" key="3">
    <source>
        <dbReference type="ARBA" id="ARBA00022833"/>
    </source>
</evidence>
<dbReference type="OrthoDB" id="5876363at2759"/>
<evidence type="ECO:0000313" key="8">
    <source>
        <dbReference type="Proteomes" id="UP000054477"/>
    </source>
</evidence>
<feature type="region of interest" description="Disordered" evidence="5">
    <location>
        <begin position="26"/>
        <end position="128"/>
    </location>
</feature>
<keyword evidence="2 4" id="KW-0863">Zinc-finger</keyword>
<dbReference type="InterPro" id="IPR019786">
    <property type="entry name" value="Zinc_finger_PHD-type_CS"/>
</dbReference>
<reference evidence="7 8" key="1">
    <citation type="submission" date="2014-04" db="EMBL/GenBank/DDBJ databases">
        <authorList>
            <consortium name="DOE Joint Genome Institute"/>
            <person name="Kuo A."/>
            <person name="Kohler A."/>
            <person name="Nagy L.G."/>
            <person name="Floudas D."/>
            <person name="Copeland A."/>
            <person name="Barry K.W."/>
            <person name="Cichocki N."/>
            <person name="Veneault-Fourrey C."/>
            <person name="LaButti K."/>
            <person name="Lindquist E.A."/>
            <person name="Lipzen A."/>
            <person name="Lundell T."/>
            <person name="Morin E."/>
            <person name="Murat C."/>
            <person name="Sun H."/>
            <person name="Tunlid A."/>
            <person name="Henrissat B."/>
            <person name="Grigoriev I.V."/>
            <person name="Hibbett D.S."/>
            <person name="Martin F."/>
            <person name="Nordberg H.P."/>
            <person name="Cantor M.N."/>
            <person name="Hua S.X."/>
        </authorList>
    </citation>
    <scope>NUCLEOTIDE SEQUENCE [LARGE SCALE GENOMIC DNA]</scope>
    <source>
        <strain evidence="7 8">LaAM-08-1</strain>
    </source>
</reference>
<dbReference type="PROSITE" id="PS50016">
    <property type="entry name" value="ZF_PHD_2"/>
    <property type="match status" value="1"/>
</dbReference>
<feature type="compositionally biased region" description="Basic residues" evidence="5">
    <location>
        <begin position="789"/>
        <end position="799"/>
    </location>
</feature>
<keyword evidence="3" id="KW-0862">Zinc</keyword>
<dbReference type="InterPro" id="IPR011011">
    <property type="entry name" value="Znf_FYVE_PHD"/>
</dbReference>
<dbReference type="PROSITE" id="PS01359">
    <property type="entry name" value="ZF_PHD_1"/>
    <property type="match status" value="1"/>
</dbReference>
<dbReference type="HOGENOM" id="CLU_013898_0_0_1"/>
<feature type="region of interest" description="Disordered" evidence="5">
    <location>
        <begin position="154"/>
        <end position="190"/>
    </location>
</feature>
<feature type="region of interest" description="Disordered" evidence="5">
    <location>
        <begin position="722"/>
        <end position="867"/>
    </location>
</feature>
<evidence type="ECO:0000256" key="5">
    <source>
        <dbReference type="SAM" id="MobiDB-lite"/>
    </source>
</evidence>
<name>A0A0C9XUH8_9AGAR</name>
<feature type="domain" description="PHD-type" evidence="6">
    <location>
        <begin position="213"/>
        <end position="262"/>
    </location>
</feature>
<feature type="compositionally biased region" description="Polar residues" evidence="5">
    <location>
        <begin position="110"/>
        <end position="128"/>
    </location>
</feature>
<keyword evidence="1" id="KW-0479">Metal-binding</keyword>
<feature type="region of interest" description="Disordered" evidence="5">
    <location>
        <begin position="585"/>
        <end position="674"/>
    </location>
</feature>
<reference evidence="8" key="2">
    <citation type="submission" date="2015-01" db="EMBL/GenBank/DDBJ databases">
        <title>Evolutionary Origins and Diversification of the Mycorrhizal Mutualists.</title>
        <authorList>
            <consortium name="DOE Joint Genome Institute"/>
            <consortium name="Mycorrhizal Genomics Consortium"/>
            <person name="Kohler A."/>
            <person name="Kuo A."/>
            <person name="Nagy L.G."/>
            <person name="Floudas D."/>
            <person name="Copeland A."/>
            <person name="Barry K.W."/>
            <person name="Cichocki N."/>
            <person name="Veneault-Fourrey C."/>
            <person name="LaButti K."/>
            <person name="Lindquist E.A."/>
            <person name="Lipzen A."/>
            <person name="Lundell T."/>
            <person name="Morin E."/>
            <person name="Murat C."/>
            <person name="Riley R."/>
            <person name="Ohm R."/>
            <person name="Sun H."/>
            <person name="Tunlid A."/>
            <person name="Henrissat B."/>
            <person name="Grigoriev I.V."/>
            <person name="Hibbett D.S."/>
            <person name="Martin F."/>
        </authorList>
    </citation>
    <scope>NUCLEOTIDE SEQUENCE [LARGE SCALE GENOMIC DNA]</scope>
    <source>
        <strain evidence="8">LaAM-08-1</strain>
    </source>
</reference>
<dbReference type="PANTHER" id="PTHR47636">
    <property type="entry name" value="TRANSCRIPTIONAL REGULATORY PROTEIN RCO1"/>
    <property type="match status" value="1"/>
</dbReference>
<dbReference type="CDD" id="cd15534">
    <property type="entry name" value="PHD2_PHF12_Rco1"/>
    <property type="match status" value="1"/>
</dbReference>
<dbReference type="SUPFAM" id="SSF57903">
    <property type="entry name" value="FYVE/PHD zinc finger"/>
    <property type="match status" value="2"/>
</dbReference>
<keyword evidence="8" id="KW-1185">Reference proteome</keyword>
<feature type="compositionally biased region" description="Basic and acidic residues" evidence="5">
    <location>
        <begin position="779"/>
        <end position="788"/>
    </location>
</feature>
<dbReference type="Gene3D" id="3.30.40.10">
    <property type="entry name" value="Zinc/RING finger domain, C3HC4 (zinc finger)"/>
    <property type="match status" value="2"/>
</dbReference>